<protein>
    <recommendedName>
        <fullName evidence="3">ABC transporter ATP-binding protein</fullName>
    </recommendedName>
</protein>
<accession>A0A8J2M7W2</accession>
<name>A0A8J2M7W2_9HEXA</name>
<proteinExistence type="predicted"/>
<evidence type="ECO:0000313" key="1">
    <source>
        <dbReference type="EMBL" id="CAG7834651.1"/>
    </source>
</evidence>
<dbReference type="Proteomes" id="UP000708208">
    <property type="component" value="Unassembled WGS sequence"/>
</dbReference>
<reference evidence="1" key="1">
    <citation type="submission" date="2021-06" db="EMBL/GenBank/DDBJ databases">
        <authorList>
            <person name="Hodson N. C."/>
            <person name="Mongue J. A."/>
            <person name="Jaron S. K."/>
        </authorList>
    </citation>
    <scope>NUCLEOTIDE SEQUENCE</scope>
</reference>
<gene>
    <name evidence="1" type="ORF">AFUS01_LOCUS44132</name>
</gene>
<feature type="non-terminal residue" evidence="1">
    <location>
        <position position="1"/>
    </location>
</feature>
<sequence length="85" mass="9831">VIFIDEATSNVDVETGTLIDRLIVEEFNESTIFIVAHRLQALKHCEYLLVMEDGELRDFGPVDVIARKPGILSHFQSYHYNRRII</sequence>
<evidence type="ECO:0008006" key="3">
    <source>
        <dbReference type="Google" id="ProtNLM"/>
    </source>
</evidence>
<dbReference type="AlphaFoldDB" id="A0A8J2M7W2"/>
<comment type="caution">
    <text evidence="1">The sequence shown here is derived from an EMBL/GenBank/DDBJ whole genome shotgun (WGS) entry which is preliminary data.</text>
</comment>
<organism evidence="1 2">
    <name type="scientific">Allacma fusca</name>
    <dbReference type="NCBI Taxonomy" id="39272"/>
    <lineage>
        <taxon>Eukaryota</taxon>
        <taxon>Metazoa</taxon>
        <taxon>Ecdysozoa</taxon>
        <taxon>Arthropoda</taxon>
        <taxon>Hexapoda</taxon>
        <taxon>Collembola</taxon>
        <taxon>Symphypleona</taxon>
        <taxon>Sminthuridae</taxon>
        <taxon>Allacma</taxon>
    </lineage>
</organism>
<dbReference type="OrthoDB" id="6500128at2759"/>
<evidence type="ECO:0000313" key="2">
    <source>
        <dbReference type="Proteomes" id="UP000708208"/>
    </source>
</evidence>
<keyword evidence="2" id="KW-1185">Reference proteome</keyword>
<dbReference type="EMBL" id="CAJVCH010570317">
    <property type="protein sequence ID" value="CAG7834651.1"/>
    <property type="molecule type" value="Genomic_DNA"/>
</dbReference>